<reference evidence="3" key="1">
    <citation type="submission" date="2018-03" db="EMBL/GenBank/DDBJ databases">
        <authorList>
            <person name="Guldener U."/>
        </authorList>
    </citation>
    <scope>NUCLEOTIDE SEQUENCE</scope>
</reference>
<keyword evidence="4" id="KW-1185">Reference proteome</keyword>
<protein>
    <submittedName>
        <fullName evidence="3">Uncharacterized protein</fullName>
    </submittedName>
</protein>
<evidence type="ECO:0000256" key="2">
    <source>
        <dbReference type="SAM" id="SignalP"/>
    </source>
</evidence>
<keyword evidence="2" id="KW-0732">Signal</keyword>
<organism evidence="3 4">
    <name type="scientific">Cephalotrichum gorgonifer</name>
    <dbReference type="NCBI Taxonomy" id="2041049"/>
    <lineage>
        <taxon>Eukaryota</taxon>
        <taxon>Fungi</taxon>
        <taxon>Dikarya</taxon>
        <taxon>Ascomycota</taxon>
        <taxon>Pezizomycotina</taxon>
        <taxon>Sordariomycetes</taxon>
        <taxon>Hypocreomycetidae</taxon>
        <taxon>Microascales</taxon>
        <taxon>Microascaceae</taxon>
        <taxon>Cephalotrichum</taxon>
    </lineage>
</organism>
<gene>
    <name evidence="3" type="ORF">DNG_09047</name>
</gene>
<evidence type="ECO:0000313" key="3">
    <source>
        <dbReference type="EMBL" id="SPO06358.1"/>
    </source>
</evidence>
<feature type="compositionally biased region" description="Acidic residues" evidence="1">
    <location>
        <begin position="138"/>
        <end position="156"/>
    </location>
</feature>
<feature type="compositionally biased region" description="Acidic residues" evidence="1">
    <location>
        <begin position="162"/>
        <end position="175"/>
    </location>
</feature>
<evidence type="ECO:0000256" key="1">
    <source>
        <dbReference type="SAM" id="MobiDB-lite"/>
    </source>
</evidence>
<sequence length="201" mass="20862">MHVSHLIVLAAVAVAQAPLPKDYPGAEECTSVVSSLQSVITGFPEPDRFVSNMAYGYHFNRFTNSDDPCALPKVTGVSAEPFSEWAVSYTKWREGVIPEYQEIWEACSRDPQIFNLLPVGPDRCSSLAAQITGGAGGDDGDDDDDGGDSDDGDDSESGSGEEGGESEGGSGEDDGSGASRETQSIAAAAALAGVVMAALLH</sequence>
<dbReference type="EMBL" id="ONZQ02000015">
    <property type="protein sequence ID" value="SPO06358.1"/>
    <property type="molecule type" value="Genomic_DNA"/>
</dbReference>
<evidence type="ECO:0000313" key="4">
    <source>
        <dbReference type="Proteomes" id="UP001187682"/>
    </source>
</evidence>
<accession>A0AAE8SZ27</accession>
<proteinExistence type="predicted"/>
<name>A0AAE8SZ27_9PEZI</name>
<dbReference type="Proteomes" id="UP001187682">
    <property type="component" value="Unassembled WGS sequence"/>
</dbReference>
<comment type="caution">
    <text evidence="3">The sequence shown here is derived from an EMBL/GenBank/DDBJ whole genome shotgun (WGS) entry which is preliminary data.</text>
</comment>
<feature type="region of interest" description="Disordered" evidence="1">
    <location>
        <begin position="128"/>
        <end position="182"/>
    </location>
</feature>
<dbReference type="AlphaFoldDB" id="A0AAE8SZ27"/>
<feature type="chain" id="PRO_5042219652" evidence="2">
    <location>
        <begin position="18"/>
        <end position="201"/>
    </location>
</feature>
<feature type="signal peptide" evidence="2">
    <location>
        <begin position="1"/>
        <end position="17"/>
    </location>
</feature>